<dbReference type="PANTHER" id="PTHR43065:SF50">
    <property type="entry name" value="HISTIDINE KINASE"/>
    <property type="match status" value="1"/>
</dbReference>
<comment type="catalytic activity">
    <reaction evidence="1">
        <text>ATP + protein L-histidine = ADP + protein N-phospho-L-histidine.</text>
        <dbReference type="EC" id="2.7.13.3"/>
    </reaction>
</comment>
<dbReference type="STRING" id="1860102.ACCAA_200079"/>
<keyword evidence="7" id="KW-0067">ATP-binding</keyword>
<dbReference type="SMART" id="SM00387">
    <property type="entry name" value="HATPase_c"/>
    <property type="match status" value="1"/>
</dbReference>
<evidence type="ECO:0000256" key="3">
    <source>
        <dbReference type="ARBA" id="ARBA00022553"/>
    </source>
</evidence>
<dbReference type="InterPro" id="IPR005467">
    <property type="entry name" value="His_kinase_dom"/>
</dbReference>
<dbReference type="Proteomes" id="UP000199169">
    <property type="component" value="Unassembled WGS sequence"/>
</dbReference>
<accession>A0A1A8XLM7</accession>
<evidence type="ECO:0000256" key="9">
    <source>
        <dbReference type="SAM" id="Coils"/>
    </source>
</evidence>
<evidence type="ECO:0000256" key="6">
    <source>
        <dbReference type="ARBA" id="ARBA00022777"/>
    </source>
</evidence>
<keyword evidence="13" id="KW-1185">Reference proteome</keyword>
<feature type="domain" description="Histidine kinase" evidence="10">
    <location>
        <begin position="188"/>
        <end position="434"/>
    </location>
</feature>
<dbReference type="GO" id="GO:0006355">
    <property type="term" value="P:regulation of DNA-templated transcription"/>
    <property type="evidence" value="ECO:0007669"/>
    <property type="project" value="InterPro"/>
</dbReference>
<dbReference type="InterPro" id="IPR000014">
    <property type="entry name" value="PAS"/>
</dbReference>
<gene>
    <name evidence="12" type="ORF">ACCAA_200079</name>
</gene>
<keyword evidence="5" id="KW-0547">Nucleotide-binding</keyword>
<dbReference type="AlphaFoldDB" id="A0A1A8XLM7"/>
<dbReference type="Gene3D" id="1.10.287.130">
    <property type="match status" value="1"/>
</dbReference>
<dbReference type="PANTHER" id="PTHR43065">
    <property type="entry name" value="SENSOR HISTIDINE KINASE"/>
    <property type="match status" value="1"/>
</dbReference>
<evidence type="ECO:0000256" key="4">
    <source>
        <dbReference type="ARBA" id="ARBA00022679"/>
    </source>
</evidence>
<dbReference type="GO" id="GO:0005524">
    <property type="term" value="F:ATP binding"/>
    <property type="evidence" value="ECO:0007669"/>
    <property type="project" value="UniProtKB-KW"/>
</dbReference>
<dbReference type="SUPFAM" id="SSF55874">
    <property type="entry name" value="ATPase domain of HSP90 chaperone/DNA topoisomerase II/histidine kinase"/>
    <property type="match status" value="1"/>
</dbReference>
<dbReference type="InterPro" id="IPR036097">
    <property type="entry name" value="HisK_dim/P_sf"/>
</dbReference>
<evidence type="ECO:0000256" key="5">
    <source>
        <dbReference type="ARBA" id="ARBA00022741"/>
    </source>
</evidence>
<reference evidence="12 13" key="1">
    <citation type="submission" date="2016-06" db="EMBL/GenBank/DDBJ databases">
        <authorList>
            <person name="Kjaerup R.B."/>
            <person name="Dalgaard T.S."/>
            <person name="Juul-Madsen H.R."/>
        </authorList>
    </citation>
    <scope>NUCLEOTIDE SEQUENCE [LARGE SCALE GENOMIC DNA]</scope>
    <source>
        <strain evidence="12">3</strain>
    </source>
</reference>
<dbReference type="InterPro" id="IPR003661">
    <property type="entry name" value="HisK_dim/P_dom"/>
</dbReference>
<dbReference type="SUPFAM" id="SSF55785">
    <property type="entry name" value="PYP-like sensor domain (PAS domain)"/>
    <property type="match status" value="1"/>
</dbReference>
<dbReference type="InterPro" id="IPR004358">
    <property type="entry name" value="Sig_transdc_His_kin-like_C"/>
</dbReference>
<keyword evidence="3" id="KW-0597">Phosphoprotein</keyword>
<evidence type="ECO:0000256" key="1">
    <source>
        <dbReference type="ARBA" id="ARBA00000085"/>
    </source>
</evidence>
<dbReference type="InterPro" id="IPR036890">
    <property type="entry name" value="HATPase_C_sf"/>
</dbReference>
<dbReference type="InterPro" id="IPR003594">
    <property type="entry name" value="HATPase_dom"/>
</dbReference>
<evidence type="ECO:0000256" key="2">
    <source>
        <dbReference type="ARBA" id="ARBA00012438"/>
    </source>
</evidence>
<feature type="domain" description="PAS" evidence="11">
    <location>
        <begin position="10"/>
        <end position="58"/>
    </location>
</feature>
<name>A0A1A8XLM7_9PROT</name>
<dbReference type="Pfam" id="PF02518">
    <property type="entry name" value="HATPase_c"/>
    <property type="match status" value="1"/>
</dbReference>
<dbReference type="InterPro" id="IPR013767">
    <property type="entry name" value="PAS_fold"/>
</dbReference>
<evidence type="ECO:0000259" key="11">
    <source>
        <dbReference type="PROSITE" id="PS50112"/>
    </source>
</evidence>
<dbReference type="RefSeq" id="WP_245754476.1">
    <property type="nucleotide sequence ID" value="NZ_FLQX01000095.1"/>
</dbReference>
<evidence type="ECO:0000259" key="10">
    <source>
        <dbReference type="PROSITE" id="PS50109"/>
    </source>
</evidence>
<evidence type="ECO:0000313" key="13">
    <source>
        <dbReference type="Proteomes" id="UP000199169"/>
    </source>
</evidence>
<dbReference type="SMART" id="SM00091">
    <property type="entry name" value="PAS"/>
    <property type="match status" value="1"/>
</dbReference>
<evidence type="ECO:0000256" key="8">
    <source>
        <dbReference type="ARBA" id="ARBA00023012"/>
    </source>
</evidence>
<dbReference type="PROSITE" id="PS50112">
    <property type="entry name" value="PAS"/>
    <property type="match status" value="1"/>
</dbReference>
<dbReference type="SUPFAM" id="SSF47384">
    <property type="entry name" value="Homodimeric domain of signal transducing histidine kinase"/>
    <property type="match status" value="1"/>
</dbReference>
<dbReference type="Gene3D" id="3.30.450.20">
    <property type="entry name" value="PAS domain"/>
    <property type="match status" value="1"/>
</dbReference>
<dbReference type="Pfam" id="PF00989">
    <property type="entry name" value="PAS"/>
    <property type="match status" value="1"/>
</dbReference>
<dbReference type="PROSITE" id="PS50109">
    <property type="entry name" value="HIS_KIN"/>
    <property type="match status" value="1"/>
</dbReference>
<dbReference type="GO" id="GO:0000155">
    <property type="term" value="F:phosphorelay sensor kinase activity"/>
    <property type="evidence" value="ECO:0007669"/>
    <property type="project" value="InterPro"/>
</dbReference>
<dbReference type="PRINTS" id="PR00344">
    <property type="entry name" value="BCTRLSENSOR"/>
</dbReference>
<organism evidence="12 13">
    <name type="scientific">Candidatus Accumulibacter aalborgensis</name>
    <dbReference type="NCBI Taxonomy" id="1860102"/>
    <lineage>
        <taxon>Bacteria</taxon>
        <taxon>Pseudomonadati</taxon>
        <taxon>Pseudomonadota</taxon>
        <taxon>Betaproteobacteria</taxon>
        <taxon>Candidatus Accumulibacter</taxon>
    </lineage>
</organism>
<keyword evidence="4" id="KW-0808">Transferase</keyword>
<feature type="coiled-coil region" evidence="9">
    <location>
        <begin position="149"/>
        <end position="179"/>
    </location>
</feature>
<proteinExistence type="predicted"/>
<dbReference type="EC" id="2.7.13.3" evidence="2"/>
<dbReference type="CDD" id="cd00082">
    <property type="entry name" value="HisKA"/>
    <property type="match status" value="1"/>
</dbReference>
<dbReference type="Gene3D" id="3.30.565.10">
    <property type="entry name" value="Histidine kinase-like ATPase, C-terminal domain"/>
    <property type="match status" value="1"/>
</dbReference>
<sequence length="440" mass="49239">MQASPDSSQSLALLEFLVDRIDVGVFAVDRSGAVALWNRFMAVHSGKSSADMLGQNLFTMFPELPRRWLEKKLESVFVLGNSAFTLWEQRPYLFRFPHNRPITGGIDAMRQNVTFLPLRVAGSEVSLVCGTVFDYTDTALVDGRRQEAIAALRGEKDAQAELIVKLEEAQNQLLQSEKMASIGQLAAGVAHEINNPVGFVSSNLGTLKTYCEQMLQLIAAYQAAETQISDLPMRATITDLKQALDLDFIREDLPLLISESAEGLLRVKTIVQNLKDFSHVDETEWQYADLNAGLDSTLNVVWNEVKYKATVEKNYGRLPLVECLASQLNQVFMNLIINAVQALDESKGMGTIKLSTGCQDEWVWVEVEDNGRGMSEEVQRRIFEPFFTTKPVGKGTGLGMSLSYNIVRKHNGRIEVCSLPGEWTRLRVWVTVDRRRVAET</sequence>
<dbReference type="InterPro" id="IPR035965">
    <property type="entry name" value="PAS-like_dom_sf"/>
</dbReference>
<dbReference type="EMBL" id="FLQX01000095">
    <property type="protein sequence ID" value="SBT05317.1"/>
    <property type="molecule type" value="Genomic_DNA"/>
</dbReference>
<keyword evidence="8" id="KW-0902">Two-component regulatory system</keyword>
<keyword evidence="9" id="KW-0175">Coiled coil</keyword>
<evidence type="ECO:0000256" key="7">
    <source>
        <dbReference type="ARBA" id="ARBA00022840"/>
    </source>
</evidence>
<protein>
    <recommendedName>
        <fullName evidence="2">histidine kinase</fullName>
        <ecNumber evidence="2">2.7.13.3</ecNumber>
    </recommendedName>
</protein>
<evidence type="ECO:0000313" key="12">
    <source>
        <dbReference type="EMBL" id="SBT05317.1"/>
    </source>
</evidence>
<keyword evidence="6 12" id="KW-0418">Kinase</keyword>